<gene>
    <name evidence="3" type="ORF">pHRC017_0581</name>
</gene>
<dbReference type="AlphaFoldDB" id="I2E281"/>
<feature type="chain" id="PRO_5003657167" description="Conjugal transfer protein TraN" evidence="2">
    <location>
        <begin position="28"/>
        <end position="546"/>
    </location>
</feature>
<feature type="region of interest" description="Disordered" evidence="1">
    <location>
        <begin position="115"/>
        <end position="143"/>
    </location>
</feature>
<geneLocation type="plasmid" evidence="3">
    <name>pHRC017</name>
</geneLocation>
<feature type="signal peptide" evidence="2">
    <location>
        <begin position="1"/>
        <end position="27"/>
    </location>
</feature>
<evidence type="ECO:0008006" key="4">
    <source>
        <dbReference type="Google" id="ProtNLM"/>
    </source>
</evidence>
<feature type="compositionally biased region" description="Basic and acidic residues" evidence="1">
    <location>
        <begin position="127"/>
        <end position="143"/>
    </location>
</feature>
<sequence length="546" mass="58372">MGIAMFWFHRIASLTILFFLCSTAGHAQSQCQDAWGRAFSLDRNPGAPGMFEMRPTNVPGPPMFFFAVPHPIVAMVSLDPLGNGLLVTHEGGVILRQAGWLQPVGYCRGVQNVLSMQPPQRPNARGEVSDRRAPPDRPGERVTYRDEFGNEERTRVSSHGSMEMNVTEEQAQDCLQETGGDVDIEFGQCLKRTMLKPDQRELVDCVEENSDDLIAGGACLAKSLDSDVADVASAMEDCTVDGEIDYSCIVSSEVGGDTAEALKCVSQEDGADGAKVACLAGVAFPEASELLDVVEECRDAEDTIACVAESQLDDDQKAMFDCVAGAAEDEIDASCLEAVGVDEDVSKAVATAQKCLADGDSSYAAVATCALGEYGNEDVARAAGCAAEQLQGGSPSYVGMAGCYVAGGLDLNPEQQIAVECAVSSGAQPYAFAVCAGGRLTAREVTKCFTDGVGGDGCFGRNNEIVRYYRAIGIDFEDPFNPNGEGVRAWNTVRNDLEHGLGENNDIRRAAEEAGRGLDNVRREVERAPDNIRREAERTIRCIFGC</sequence>
<evidence type="ECO:0000256" key="1">
    <source>
        <dbReference type="SAM" id="MobiDB-lite"/>
    </source>
</evidence>
<organism evidence="3">
    <name type="scientific">Rhizobium meliloti</name>
    <name type="common">Ensifer meliloti</name>
    <name type="synonym">Sinorhizobium meliloti</name>
    <dbReference type="NCBI Taxonomy" id="382"/>
    <lineage>
        <taxon>Bacteria</taxon>
        <taxon>Pseudomonadati</taxon>
        <taxon>Pseudomonadota</taxon>
        <taxon>Alphaproteobacteria</taxon>
        <taxon>Hyphomicrobiales</taxon>
        <taxon>Rhizobiaceae</taxon>
        <taxon>Sinorhizobium/Ensifer group</taxon>
        <taxon>Sinorhizobium</taxon>
    </lineage>
</organism>
<protein>
    <recommendedName>
        <fullName evidence="4">Conjugal transfer protein TraN</fullName>
    </recommendedName>
</protein>
<keyword evidence="3" id="KW-0614">Plasmid</keyword>
<name>I2E281_RHIML</name>
<evidence type="ECO:0000256" key="2">
    <source>
        <dbReference type="SAM" id="SignalP"/>
    </source>
</evidence>
<reference evidence="3" key="1">
    <citation type="journal article" date="2012" name="Mol. Plant Microbe Interact.">
        <title>Rhizobial plasmids that cause impaired symbiotic nitrogen fixation and enhanced host invasion.</title>
        <authorList>
            <person name="Crook M.B."/>
            <person name="Lindsay D.P."/>
            <person name="Biggs M.B."/>
            <person name="Bentley J.S."/>
            <person name="Price J.C."/>
            <person name="Clement S.C."/>
            <person name="Clement M.J."/>
            <person name="Long S.R."/>
            <person name="Griffitts J.S."/>
        </authorList>
    </citation>
    <scope>NUCLEOTIDE SEQUENCE</scope>
    <source>
        <strain evidence="3">C017</strain>
        <plasmid evidence="3">pHRC017</plasmid>
    </source>
</reference>
<keyword evidence="2" id="KW-0732">Signal</keyword>
<accession>I2E281</accession>
<evidence type="ECO:0000313" key="3">
    <source>
        <dbReference type="EMBL" id="AFJ91599.1"/>
    </source>
</evidence>
<dbReference type="EMBL" id="JQ665880">
    <property type="protein sequence ID" value="AFJ91599.1"/>
    <property type="molecule type" value="Genomic_DNA"/>
</dbReference>
<proteinExistence type="predicted"/>